<dbReference type="AlphaFoldDB" id="A0A833YI20"/>
<dbReference type="Proteomes" id="UP000664940">
    <property type="component" value="Unassembled WGS sequence"/>
</dbReference>
<evidence type="ECO:0000313" key="1">
    <source>
        <dbReference type="EMBL" id="KAF6073456.1"/>
    </source>
</evidence>
<proteinExistence type="predicted"/>
<sequence length="206" mass="21632">MVRPGSSPLPQQMALPGSPVGVGGVTCRVVDYSLFSSSLPPLSLPPSLKKTHLEVRPGRGPQLEPVLPAALRSGSWSPLHSAAVPGTEHGLDGCFVNAAQQSQGLNAGTESVFCGMETALGAEGRGWPAVGEVRAVCVINQGRGIDLVGWAPLRPWERGSEPPLGIGNCRPSSVLRFRGLQRPAQVFSVPPSLSAFSNHSCVHWFS</sequence>
<reference evidence="1 2" key="1">
    <citation type="journal article" date="2020" name="Nature">
        <title>Six reference-quality genomes reveal evolution of bat adaptations.</title>
        <authorList>
            <person name="Jebb D."/>
            <person name="Huang Z."/>
            <person name="Pippel M."/>
            <person name="Hughes G.M."/>
            <person name="Lavrichenko K."/>
            <person name="Devanna P."/>
            <person name="Winkler S."/>
            <person name="Jermiin L.S."/>
            <person name="Skirmuntt E.C."/>
            <person name="Katzourakis A."/>
            <person name="Burkitt-Gray L."/>
            <person name="Ray D.A."/>
            <person name="Sullivan K.A.M."/>
            <person name="Roscito J.G."/>
            <person name="Kirilenko B.M."/>
            <person name="Davalos L.M."/>
            <person name="Corthals A.P."/>
            <person name="Power M.L."/>
            <person name="Jones G."/>
            <person name="Ransome R.D."/>
            <person name="Dechmann D.K.N."/>
            <person name="Locatelli A.G."/>
            <person name="Puechmaille S.J."/>
            <person name="Fedrigo O."/>
            <person name="Jarvis E.D."/>
            <person name="Hiller M."/>
            <person name="Vernes S.C."/>
            <person name="Myers E.W."/>
            <person name="Teeling E.C."/>
        </authorList>
    </citation>
    <scope>NUCLEOTIDE SEQUENCE [LARGE SCALE GENOMIC DNA]</scope>
    <source>
        <strain evidence="1">Bat1K_MPI-CBG_1</strain>
    </source>
</reference>
<protein>
    <submittedName>
        <fullName evidence="1">Uncharacterized protein</fullName>
    </submittedName>
</protein>
<gene>
    <name evidence="1" type="ORF">HJG60_009580</name>
</gene>
<evidence type="ECO:0000313" key="2">
    <source>
        <dbReference type="Proteomes" id="UP000664940"/>
    </source>
</evidence>
<name>A0A833YI20_9CHIR</name>
<organism evidence="1 2">
    <name type="scientific">Phyllostomus discolor</name>
    <name type="common">pale spear-nosed bat</name>
    <dbReference type="NCBI Taxonomy" id="89673"/>
    <lineage>
        <taxon>Eukaryota</taxon>
        <taxon>Metazoa</taxon>
        <taxon>Chordata</taxon>
        <taxon>Craniata</taxon>
        <taxon>Vertebrata</taxon>
        <taxon>Euteleostomi</taxon>
        <taxon>Mammalia</taxon>
        <taxon>Eutheria</taxon>
        <taxon>Laurasiatheria</taxon>
        <taxon>Chiroptera</taxon>
        <taxon>Yangochiroptera</taxon>
        <taxon>Phyllostomidae</taxon>
        <taxon>Phyllostominae</taxon>
        <taxon>Phyllostomus</taxon>
    </lineage>
</organism>
<accession>A0A833YI20</accession>
<dbReference type="EMBL" id="JABVXQ010000016">
    <property type="protein sequence ID" value="KAF6073456.1"/>
    <property type="molecule type" value="Genomic_DNA"/>
</dbReference>
<comment type="caution">
    <text evidence="1">The sequence shown here is derived from an EMBL/GenBank/DDBJ whole genome shotgun (WGS) entry which is preliminary data.</text>
</comment>